<comment type="caution">
    <text evidence="7">The sequence shown here is derived from an EMBL/GenBank/DDBJ whole genome shotgun (WGS) entry which is preliminary data.</text>
</comment>
<keyword evidence="4" id="KW-0238">DNA-binding</keyword>
<dbReference type="InterPro" id="IPR013324">
    <property type="entry name" value="RNA_pol_sigma_r3/r4-like"/>
</dbReference>
<keyword evidence="2" id="KW-0805">Transcription regulation</keyword>
<dbReference type="EMBL" id="QGDT01000003">
    <property type="protein sequence ID" value="PWJ58792.1"/>
    <property type="molecule type" value="Genomic_DNA"/>
</dbReference>
<dbReference type="InterPro" id="IPR039425">
    <property type="entry name" value="RNA_pol_sigma-70-like"/>
</dbReference>
<accession>A0A316AMN0</accession>
<keyword evidence="5" id="KW-0804">Transcription</keyword>
<dbReference type="GO" id="GO:0016987">
    <property type="term" value="F:sigma factor activity"/>
    <property type="evidence" value="ECO:0007669"/>
    <property type="project" value="UniProtKB-KW"/>
</dbReference>
<evidence type="ECO:0000256" key="1">
    <source>
        <dbReference type="ARBA" id="ARBA00010641"/>
    </source>
</evidence>
<protein>
    <submittedName>
        <fullName evidence="7">RNA polymerase sigma-70 factor (ECF subfamily)</fullName>
    </submittedName>
</protein>
<dbReference type="RefSeq" id="WP_109673727.1">
    <property type="nucleotide sequence ID" value="NZ_QGDT01000003.1"/>
</dbReference>
<dbReference type="SUPFAM" id="SSF88946">
    <property type="entry name" value="Sigma2 domain of RNA polymerase sigma factors"/>
    <property type="match status" value="1"/>
</dbReference>
<dbReference type="Pfam" id="PF04542">
    <property type="entry name" value="Sigma70_r2"/>
    <property type="match status" value="1"/>
</dbReference>
<gene>
    <name evidence="7" type="ORF">CLV98_103159</name>
</gene>
<dbReference type="Pfam" id="PF07374">
    <property type="entry name" value="DUF1492"/>
    <property type="match status" value="1"/>
</dbReference>
<evidence type="ECO:0000256" key="4">
    <source>
        <dbReference type="ARBA" id="ARBA00023125"/>
    </source>
</evidence>
<evidence type="ECO:0000256" key="5">
    <source>
        <dbReference type="ARBA" id="ARBA00023163"/>
    </source>
</evidence>
<dbReference type="Gene3D" id="1.10.1740.10">
    <property type="match status" value="1"/>
</dbReference>
<sequence>MKQQEEVGEHQATEWVNTHGDALYAFAVTRIKDKELSKDLVQETFIAAWKGFKQFRGEASVKSWLFSILKNKIADHFRRQKWSATEIGDYNDQDPFFDAHEHWAKTTSPKTWEDGADTLLENQEFYKVLDYCQGKLNTIQRAVFSLKYVEEMGTDMITDELNLSQANYWVIMHRAKLQLRACMESNWFITR</sequence>
<dbReference type="NCBIfam" id="TIGR02937">
    <property type="entry name" value="sigma70-ECF"/>
    <property type="match status" value="1"/>
</dbReference>
<dbReference type="AlphaFoldDB" id="A0A316AMN0"/>
<dbReference type="Proteomes" id="UP000245880">
    <property type="component" value="Unassembled WGS sequence"/>
</dbReference>
<dbReference type="GO" id="GO:0006352">
    <property type="term" value="P:DNA-templated transcription initiation"/>
    <property type="evidence" value="ECO:0007669"/>
    <property type="project" value="InterPro"/>
</dbReference>
<feature type="domain" description="RNA polymerase sigma-70 region 2" evidence="6">
    <location>
        <begin position="16"/>
        <end position="82"/>
    </location>
</feature>
<evidence type="ECO:0000313" key="8">
    <source>
        <dbReference type="Proteomes" id="UP000245880"/>
    </source>
</evidence>
<evidence type="ECO:0000256" key="2">
    <source>
        <dbReference type="ARBA" id="ARBA00023015"/>
    </source>
</evidence>
<reference evidence="7 8" key="1">
    <citation type="submission" date="2018-03" db="EMBL/GenBank/DDBJ databases">
        <title>Genomic Encyclopedia of Archaeal and Bacterial Type Strains, Phase II (KMG-II): from individual species to whole genera.</title>
        <authorList>
            <person name="Goeker M."/>
        </authorList>
    </citation>
    <scope>NUCLEOTIDE SEQUENCE [LARGE SCALE GENOMIC DNA]</scope>
    <source>
        <strain evidence="7 8">DSM 100346</strain>
    </source>
</reference>
<dbReference type="InterPro" id="IPR010861">
    <property type="entry name" value="DUF1492"/>
</dbReference>
<dbReference type="PANTHER" id="PTHR43133">
    <property type="entry name" value="RNA POLYMERASE ECF-TYPE SIGMA FACTO"/>
    <property type="match status" value="1"/>
</dbReference>
<dbReference type="GO" id="GO:0003677">
    <property type="term" value="F:DNA binding"/>
    <property type="evidence" value="ECO:0007669"/>
    <property type="project" value="UniProtKB-KW"/>
</dbReference>
<dbReference type="PANTHER" id="PTHR43133:SF8">
    <property type="entry name" value="RNA POLYMERASE SIGMA FACTOR HI_1459-RELATED"/>
    <property type="match status" value="1"/>
</dbReference>
<organism evidence="7 8">
    <name type="scientific">Dyadobacter jejuensis</name>
    <dbReference type="NCBI Taxonomy" id="1082580"/>
    <lineage>
        <taxon>Bacteria</taxon>
        <taxon>Pseudomonadati</taxon>
        <taxon>Bacteroidota</taxon>
        <taxon>Cytophagia</taxon>
        <taxon>Cytophagales</taxon>
        <taxon>Spirosomataceae</taxon>
        <taxon>Dyadobacter</taxon>
    </lineage>
</organism>
<dbReference type="InterPro" id="IPR007627">
    <property type="entry name" value="RNA_pol_sigma70_r2"/>
</dbReference>
<dbReference type="Gene3D" id="1.10.10.10">
    <property type="entry name" value="Winged helix-like DNA-binding domain superfamily/Winged helix DNA-binding domain"/>
    <property type="match status" value="1"/>
</dbReference>
<dbReference type="InterPro" id="IPR036388">
    <property type="entry name" value="WH-like_DNA-bd_sf"/>
</dbReference>
<evidence type="ECO:0000313" key="7">
    <source>
        <dbReference type="EMBL" id="PWJ58792.1"/>
    </source>
</evidence>
<name>A0A316AMN0_9BACT</name>
<dbReference type="SUPFAM" id="SSF88659">
    <property type="entry name" value="Sigma3 and sigma4 domains of RNA polymerase sigma factors"/>
    <property type="match status" value="1"/>
</dbReference>
<proteinExistence type="inferred from homology"/>
<keyword evidence="8" id="KW-1185">Reference proteome</keyword>
<keyword evidence="3" id="KW-0731">Sigma factor</keyword>
<evidence type="ECO:0000259" key="6">
    <source>
        <dbReference type="Pfam" id="PF04542"/>
    </source>
</evidence>
<dbReference type="InterPro" id="IPR014284">
    <property type="entry name" value="RNA_pol_sigma-70_dom"/>
</dbReference>
<evidence type="ECO:0000256" key="3">
    <source>
        <dbReference type="ARBA" id="ARBA00023082"/>
    </source>
</evidence>
<dbReference type="InterPro" id="IPR013325">
    <property type="entry name" value="RNA_pol_sigma_r2"/>
</dbReference>
<dbReference type="OrthoDB" id="9782108at2"/>
<comment type="similarity">
    <text evidence="1">Belongs to the sigma-70 factor family. ECF subfamily.</text>
</comment>